<dbReference type="PANTHER" id="PTHR45695:SF9">
    <property type="entry name" value="LEUCOKININ RECEPTOR"/>
    <property type="match status" value="1"/>
</dbReference>
<keyword evidence="7" id="KW-0807">Transducer</keyword>
<feature type="domain" description="G-protein coupled receptors family 1 profile" evidence="9">
    <location>
        <begin position="81"/>
        <end position="335"/>
    </location>
</feature>
<evidence type="ECO:0000256" key="3">
    <source>
        <dbReference type="ARBA" id="ARBA00022989"/>
    </source>
</evidence>
<keyword evidence="6" id="KW-0675">Receptor</keyword>
<keyword evidence="5 8" id="KW-0472">Membrane</keyword>
<dbReference type="PANTHER" id="PTHR45695">
    <property type="entry name" value="LEUCOKININ RECEPTOR-RELATED"/>
    <property type="match status" value="1"/>
</dbReference>
<dbReference type="SUPFAM" id="SSF81321">
    <property type="entry name" value="Family A G protein-coupled receptor-like"/>
    <property type="match status" value="1"/>
</dbReference>
<dbReference type="GO" id="GO:0004930">
    <property type="term" value="F:G protein-coupled receptor activity"/>
    <property type="evidence" value="ECO:0007669"/>
    <property type="project" value="UniProtKB-KW"/>
</dbReference>
<proteinExistence type="predicted"/>
<dbReference type="SMART" id="SM01381">
    <property type="entry name" value="7TM_GPCR_Srsx"/>
    <property type="match status" value="1"/>
</dbReference>
<feature type="transmembrane region" description="Helical" evidence="8">
    <location>
        <begin position="316"/>
        <end position="339"/>
    </location>
</feature>
<evidence type="ECO:0000313" key="10">
    <source>
        <dbReference type="EMBL" id="KAK2165735.1"/>
    </source>
</evidence>
<evidence type="ECO:0000256" key="5">
    <source>
        <dbReference type="ARBA" id="ARBA00023136"/>
    </source>
</evidence>
<name>A0AAD9K822_RIDPI</name>
<protein>
    <recommendedName>
        <fullName evidence="9">G-protein coupled receptors family 1 profile domain-containing protein</fullName>
    </recommendedName>
</protein>
<evidence type="ECO:0000256" key="4">
    <source>
        <dbReference type="ARBA" id="ARBA00023040"/>
    </source>
</evidence>
<dbReference type="PRINTS" id="PR00237">
    <property type="entry name" value="GPCRRHODOPSN"/>
</dbReference>
<evidence type="ECO:0000256" key="2">
    <source>
        <dbReference type="ARBA" id="ARBA00022692"/>
    </source>
</evidence>
<keyword evidence="2 8" id="KW-0812">Transmembrane</keyword>
<evidence type="ECO:0000256" key="1">
    <source>
        <dbReference type="ARBA" id="ARBA00004141"/>
    </source>
</evidence>
<dbReference type="AlphaFoldDB" id="A0AAD9K822"/>
<reference evidence="10" key="1">
    <citation type="journal article" date="2023" name="Mol. Biol. Evol.">
        <title>Third-Generation Sequencing Reveals the Adaptive Role of the Epigenome in Three Deep-Sea Polychaetes.</title>
        <authorList>
            <person name="Perez M."/>
            <person name="Aroh O."/>
            <person name="Sun Y."/>
            <person name="Lan Y."/>
            <person name="Juniper S.K."/>
            <person name="Young C.R."/>
            <person name="Angers B."/>
            <person name="Qian P.Y."/>
        </authorList>
    </citation>
    <scope>NUCLEOTIDE SEQUENCE</scope>
    <source>
        <strain evidence="10">R07B-5</strain>
    </source>
</reference>
<comment type="subcellular location">
    <subcellularLocation>
        <location evidence="1">Membrane</location>
        <topology evidence="1">Multi-pass membrane protein</topology>
    </subcellularLocation>
</comment>
<evidence type="ECO:0000256" key="6">
    <source>
        <dbReference type="ARBA" id="ARBA00023170"/>
    </source>
</evidence>
<keyword evidence="4" id="KW-0297">G-protein coupled receptor</keyword>
<comment type="caution">
    <text evidence="10">The sequence shown here is derived from an EMBL/GenBank/DDBJ whole genome shotgun (WGS) entry which is preliminary data.</text>
</comment>
<dbReference type="EMBL" id="JAODUO010001351">
    <property type="protein sequence ID" value="KAK2165735.1"/>
    <property type="molecule type" value="Genomic_DNA"/>
</dbReference>
<keyword evidence="11" id="KW-1185">Reference proteome</keyword>
<accession>A0AAD9K822</accession>
<feature type="transmembrane region" description="Helical" evidence="8">
    <location>
        <begin position="236"/>
        <end position="258"/>
    </location>
</feature>
<dbReference type="InterPro" id="IPR000276">
    <property type="entry name" value="GPCR_Rhodpsn"/>
</dbReference>
<gene>
    <name evidence="10" type="ORF">NP493_1342g00001</name>
</gene>
<evidence type="ECO:0000256" key="7">
    <source>
        <dbReference type="ARBA" id="ARBA00023224"/>
    </source>
</evidence>
<dbReference type="Proteomes" id="UP001209878">
    <property type="component" value="Unassembled WGS sequence"/>
</dbReference>
<evidence type="ECO:0000259" key="9">
    <source>
        <dbReference type="PROSITE" id="PS50262"/>
    </source>
</evidence>
<sequence>MIYIYNHCSCEHTLDGIKLCQAHNVSARNYSRAFADSTKLNCSIIAPLLGDYLSTLLTIHDPVTVALLTLIVPIAFVSIAGNALLIAAVFRDAHMRKAKNVLLVNLAVADLATSVLCIPFFVGNIIYRPWLFGMFFCKVSGYMQATFTCCSSFMLTVLSLDCYLALRRNAATGSLRNAGLVSGVVWVLAGAVNGIIPYIRVLQSVKFDCFDLEIAYCVEEWPHSIDLQTYSVSVLIIKYVVPTVVIIVSYALVVRTISADGLHRTSSRRSSSARLSRKRLARMLIALSVVFVVSWMPYNVCSLNVDFFSSLVDVRLLPFTILIGHSNSALNPVICCYLNRSFRNSVRRMLHCKRPLDERAPDIRRKRIFGCSARKRRCLGMASS</sequence>
<keyword evidence="3 8" id="KW-1133">Transmembrane helix</keyword>
<dbReference type="GO" id="GO:0005886">
    <property type="term" value="C:plasma membrane"/>
    <property type="evidence" value="ECO:0007669"/>
    <property type="project" value="TreeGrafter"/>
</dbReference>
<feature type="transmembrane region" description="Helical" evidence="8">
    <location>
        <begin position="142"/>
        <end position="166"/>
    </location>
</feature>
<dbReference type="Pfam" id="PF00001">
    <property type="entry name" value="7tm_1"/>
    <property type="match status" value="1"/>
</dbReference>
<evidence type="ECO:0000313" key="11">
    <source>
        <dbReference type="Proteomes" id="UP001209878"/>
    </source>
</evidence>
<feature type="transmembrane region" description="Helical" evidence="8">
    <location>
        <begin position="102"/>
        <end position="122"/>
    </location>
</feature>
<organism evidence="10 11">
    <name type="scientific">Ridgeia piscesae</name>
    <name type="common">Tubeworm</name>
    <dbReference type="NCBI Taxonomy" id="27915"/>
    <lineage>
        <taxon>Eukaryota</taxon>
        <taxon>Metazoa</taxon>
        <taxon>Spiralia</taxon>
        <taxon>Lophotrochozoa</taxon>
        <taxon>Annelida</taxon>
        <taxon>Polychaeta</taxon>
        <taxon>Sedentaria</taxon>
        <taxon>Canalipalpata</taxon>
        <taxon>Sabellida</taxon>
        <taxon>Siboglinidae</taxon>
        <taxon>Ridgeia</taxon>
    </lineage>
</organism>
<dbReference type="InterPro" id="IPR017452">
    <property type="entry name" value="GPCR_Rhodpsn_7TM"/>
</dbReference>
<feature type="transmembrane region" description="Helical" evidence="8">
    <location>
        <begin position="65"/>
        <end position="90"/>
    </location>
</feature>
<feature type="transmembrane region" description="Helical" evidence="8">
    <location>
        <begin position="279"/>
        <end position="296"/>
    </location>
</feature>
<evidence type="ECO:0000256" key="8">
    <source>
        <dbReference type="SAM" id="Phobius"/>
    </source>
</evidence>
<dbReference type="PROSITE" id="PS50262">
    <property type="entry name" value="G_PROTEIN_RECEP_F1_2"/>
    <property type="match status" value="1"/>
</dbReference>
<feature type="transmembrane region" description="Helical" evidence="8">
    <location>
        <begin position="178"/>
        <end position="199"/>
    </location>
</feature>
<dbReference type="Gene3D" id="1.20.1070.10">
    <property type="entry name" value="Rhodopsin 7-helix transmembrane proteins"/>
    <property type="match status" value="1"/>
</dbReference>